<evidence type="ECO:0000313" key="2">
    <source>
        <dbReference type="Proteomes" id="UP001054889"/>
    </source>
</evidence>
<proteinExistence type="predicted"/>
<reference evidence="1" key="1">
    <citation type="journal article" date="2018" name="DNA Res.">
        <title>Multiple hybrid de novo genome assembly of finger millet, an orphan allotetraploid crop.</title>
        <authorList>
            <person name="Hatakeyama M."/>
            <person name="Aluri S."/>
            <person name="Balachadran M.T."/>
            <person name="Sivarajan S.R."/>
            <person name="Patrignani A."/>
            <person name="Gruter S."/>
            <person name="Poveda L."/>
            <person name="Shimizu-Inatsugi R."/>
            <person name="Baeten J."/>
            <person name="Francoijs K.J."/>
            <person name="Nataraja K.N."/>
            <person name="Reddy Y.A.N."/>
            <person name="Phadnis S."/>
            <person name="Ravikumar R.L."/>
            <person name="Schlapbach R."/>
            <person name="Sreeman S.M."/>
            <person name="Shimizu K.K."/>
        </authorList>
    </citation>
    <scope>NUCLEOTIDE SEQUENCE</scope>
</reference>
<accession>A0AAV5DLP7</accession>
<comment type="caution">
    <text evidence="1">The sequence shown here is derived from an EMBL/GenBank/DDBJ whole genome shotgun (WGS) entry which is preliminary data.</text>
</comment>
<organism evidence="1 2">
    <name type="scientific">Eleusine coracana subsp. coracana</name>
    <dbReference type="NCBI Taxonomy" id="191504"/>
    <lineage>
        <taxon>Eukaryota</taxon>
        <taxon>Viridiplantae</taxon>
        <taxon>Streptophyta</taxon>
        <taxon>Embryophyta</taxon>
        <taxon>Tracheophyta</taxon>
        <taxon>Spermatophyta</taxon>
        <taxon>Magnoliopsida</taxon>
        <taxon>Liliopsida</taxon>
        <taxon>Poales</taxon>
        <taxon>Poaceae</taxon>
        <taxon>PACMAD clade</taxon>
        <taxon>Chloridoideae</taxon>
        <taxon>Cynodonteae</taxon>
        <taxon>Eleusininae</taxon>
        <taxon>Eleusine</taxon>
    </lineage>
</organism>
<name>A0AAV5DLP7_ELECO</name>
<reference evidence="1" key="2">
    <citation type="submission" date="2021-12" db="EMBL/GenBank/DDBJ databases">
        <title>Resequencing data analysis of finger millet.</title>
        <authorList>
            <person name="Hatakeyama M."/>
            <person name="Aluri S."/>
            <person name="Balachadran M.T."/>
            <person name="Sivarajan S.R."/>
            <person name="Poveda L."/>
            <person name="Shimizu-Inatsugi R."/>
            <person name="Schlapbach R."/>
            <person name="Sreeman S.M."/>
            <person name="Shimizu K.K."/>
        </authorList>
    </citation>
    <scope>NUCLEOTIDE SEQUENCE</scope>
</reference>
<evidence type="ECO:0008006" key="3">
    <source>
        <dbReference type="Google" id="ProtNLM"/>
    </source>
</evidence>
<dbReference type="AlphaFoldDB" id="A0AAV5DLP7"/>
<dbReference type="Proteomes" id="UP001054889">
    <property type="component" value="Unassembled WGS sequence"/>
</dbReference>
<keyword evidence="2" id="KW-1185">Reference proteome</keyword>
<evidence type="ECO:0000313" key="1">
    <source>
        <dbReference type="EMBL" id="GJN11022.1"/>
    </source>
</evidence>
<gene>
    <name evidence="1" type="primary">ga29180</name>
    <name evidence="1" type="ORF">PR202_ga29180</name>
</gene>
<sequence>MHVIGRRLGDSGNGATGIFLFFVFFLCKDTNGAAKNSENEGVAVFGTTTAVWISTASHSTFFFFDAGTTIIDRASTAARLTASSFASSRALSRLISSLRLISEYDFGGKLATEAMGRNP</sequence>
<dbReference type="EMBL" id="BQKI01000018">
    <property type="protein sequence ID" value="GJN11022.1"/>
    <property type="molecule type" value="Genomic_DNA"/>
</dbReference>
<protein>
    <recommendedName>
        <fullName evidence="3">Secreted protein</fullName>
    </recommendedName>
</protein>